<proteinExistence type="predicted"/>
<dbReference type="Proteomes" id="UP001374584">
    <property type="component" value="Unassembled WGS sequence"/>
</dbReference>
<organism evidence="1 2">
    <name type="scientific">Phaseolus coccineus</name>
    <name type="common">Scarlet runner bean</name>
    <name type="synonym">Phaseolus multiflorus</name>
    <dbReference type="NCBI Taxonomy" id="3886"/>
    <lineage>
        <taxon>Eukaryota</taxon>
        <taxon>Viridiplantae</taxon>
        <taxon>Streptophyta</taxon>
        <taxon>Embryophyta</taxon>
        <taxon>Tracheophyta</taxon>
        <taxon>Spermatophyta</taxon>
        <taxon>Magnoliopsida</taxon>
        <taxon>eudicotyledons</taxon>
        <taxon>Gunneridae</taxon>
        <taxon>Pentapetalae</taxon>
        <taxon>rosids</taxon>
        <taxon>fabids</taxon>
        <taxon>Fabales</taxon>
        <taxon>Fabaceae</taxon>
        <taxon>Papilionoideae</taxon>
        <taxon>50 kb inversion clade</taxon>
        <taxon>NPAAA clade</taxon>
        <taxon>indigoferoid/millettioid clade</taxon>
        <taxon>Phaseoleae</taxon>
        <taxon>Phaseolus</taxon>
    </lineage>
</organism>
<sequence>MYIRTRFSLDLLSLRQHGMAWHGMALAPKGSKDFMFAPRALRPPLLPLTAPTRRLTGHDRNQRPFAVHTHSSIHVSLCFFKKCNLT</sequence>
<evidence type="ECO:0000313" key="2">
    <source>
        <dbReference type="Proteomes" id="UP001374584"/>
    </source>
</evidence>
<keyword evidence="2" id="KW-1185">Reference proteome</keyword>
<gene>
    <name evidence="1" type="ORF">VNO80_18763</name>
</gene>
<accession>A0AAN9ML00</accession>
<reference evidence="1 2" key="1">
    <citation type="submission" date="2024-01" db="EMBL/GenBank/DDBJ databases">
        <title>The genomes of 5 underutilized Papilionoideae crops provide insights into root nodulation and disease resistanc.</title>
        <authorList>
            <person name="Jiang F."/>
        </authorList>
    </citation>
    <scope>NUCLEOTIDE SEQUENCE [LARGE SCALE GENOMIC DNA]</scope>
    <source>
        <strain evidence="1">JINMINGXINNONG_FW02</strain>
        <tissue evidence="1">Leaves</tissue>
    </source>
</reference>
<evidence type="ECO:0000313" key="1">
    <source>
        <dbReference type="EMBL" id="KAK7353318.1"/>
    </source>
</evidence>
<comment type="caution">
    <text evidence="1">The sequence shown here is derived from an EMBL/GenBank/DDBJ whole genome shotgun (WGS) entry which is preliminary data.</text>
</comment>
<dbReference type="AlphaFoldDB" id="A0AAN9ML00"/>
<dbReference type="EMBL" id="JAYMYR010000007">
    <property type="protein sequence ID" value="KAK7353318.1"/>
    <property type="molecule type" value="Genomic_DNA"/>
</dbReference>
<name>A0AAN9ML00_PHACN</name>
<protein>
    <submittedName>
        <fullName evidence="1">Uncharacterized protein</fullName>
    </submittedName>
</protein>